<reference evidence="1" key="1">
    <citation type="submission" date="2020-01" db="EMBL/GenBank/DDBJ databases">
        <authorList>
            <person name="Qin S."/>
        </authorList>
    </citation>
    <scope>NUCLEOTIDE SEQUENCE</scope>
    <source>
        <strain evidence="1">CVir17-16-YZ6g</strain>
        <plasmid evidence="1">p17-15-vir-like</plasmid>
    </source>
</reference>
<geneLocation type="plasmid" evidence="1">
    <name>p17-15-vir-like</name>
</geneLocation>
<dbReference type="AlphaFoldDB" id="A0A8B0SV29"/>
<sequence length="46" mass="5317">MFLQAHVIKSFCPRSGLFRFRPELDASALTLTQTEQYCLVLRMVAK</sequence>
<name>A0A8B0SV29_KLEPN</name>
<organism evidence="1">
    <name type="scientific">Klebsiella pneumoniae</name>
    <dbReference type="NCBI Taxonomy" id="573"/>
    <lineage>
        <taxon>Bacteria</taxon>
        <taxon>Pseudomonadati</taxon>
        <taxon>Pseudomonadota</taxon>
        <taxon>Gammaproteobacteria</taxon>
        <taxon>Enterobacterales</taxon>
        <taxon>Enterobacteriaceae</taxon>
        <taxon>Klebsiella/Raoultella group</taxon>
        <taxon>Klebsiella</taxon>
        <taxon>Klebsiella pneumoniae complex</taxon>
    </lineage>
</organism>
<dbReference type="EMBL" id="MN956836">
    <property type="protein sequence ID" value="QTX14881.1"/>
    <property type="molecule type" value="Genomic_DNA"/>
</dbReference>
<keyword evidence="1" id="KW-0614">Plasmid</keyword>
<protein>
    <submittedName>
        <fullName evidence="1">Uncharacterized protein</fullName>
    </submittedName>
</protein>
<proteinExistence type="predicted"/>
<evidence type="ECO:0000313" key="1">
    <source>
        <dbReference type="EMBL" id="QTX14881.1"/>
    </source>
</evidence>
<accession>A0A8B0SV29</accession>